<dbReference type="PANTHER" id="PTHR43581:SF2">
    <property type="entry name" value="EXCINUCLEASE ATPASE SUBUNIT"/>
    <property type="match status" value="1"/>
</dbReference>
<proteinExistence type="predicted"/>
<dbReference type="InterPro" id="IPR027417">
    <property type="entry name" value="P-loop_NTPase"/>
</dbReference>
<evidence type="ECO:0000313" key="2">
    <source>
        <dbReference type="EMBL" id="GEK42936.1"/>
    </source>
</evidence>
<dbReference type="Pfam" id="PF13175">
    <property type="entry name" value="AAA_15"/>
    <property type="match status" value="1"/>
</dbReference>
<feature type="domain" description="Endonuclease GajA/Old nuclease/RecF-like AAA" evidence="1">
    <location>
        <begin position="14"/>
        <end position="392"/>
    </location>
</feature>
<evidence type="ECO:0000259" key="1">
    <source>
        <dbReference type="Pfam" id="PF13175"/>
    </source>
</evidence>
<dbReference type="SUPFAM" id="SSF52540">
    <property type="entry name" value="P-loop containing nucleoside triphosphate hydrolases"/>
    <property type="match status" value="1"/>
</dbReference>
<dbReference type="InterPro" id="IPR051396">
    <property type="entry name" value="Bact_Antivir_Def_Nuclease"/>
</dbReference>
<dbReference type="Gene3D" id="3.40.50.300">
    <property type="entry name" value="P-loop containing nucleotide triphosphate hydrolases"/>
    <property type="match status" value="2"/>
</dbReference>
<name>A0AAV3WBF7_ACIJO</name>
<keyword evidence="2" id="KW-0067">ATP-binding</keyword>
<reference evidence="2 3" key="1">
    <citation type="submission" date="2019-07" db="EMBL/GenBank/DDBJ databases">
        <title>Whole genome shotgun sequence of Acinetobacter johnsonii NBRC 102197.</title>
        <authorList>
            <person name="Hosoyama A."/>
            <person name="Uohara A."/>
            <person name="Ohji S."/>
            <person name="Ichikawa N."/>
        </authorList>
    </citation>
    <scope>NUCLEOTIDE SEQUENCE [LARGE SCALE GENOMIC DNA]</scope>
    <source>
        <strain evidence="2 3">NBRC 102197</strain>
    </source>
</reference>
<protein>
    <submittedName>
        <fullName evidence="2">ABC transporter ATP-binding protein</fullName>
    </submittedName>
</protein>
<dbReference type="AlphaFoldDB" id="A0AAV3WBF7"/>
<keyword evidence="2" id="KW-0547">Nucleotide-binding</keyword>
<dbReference type="InterPro" id="IPR041685">
    <property type="entry name" value="AAA_GajA/Old/RecF-like"/>
</dbReference>
<dbReference type="PANTHER" id="PTHR43581">
    <property type="entry name" value="ATP/GTP PHOSPHATASE"/>
    <property type="match status" value="1"/>
</dbReference>
<dbReference type="Proteomes" id="UP000321274">
    <property type="component" value="Unassembled WGS sequence"/>
</dbReference>
<comment type="caution">
    <text evidence="2">The sequence shown here is derived from an EMBL/GenBank/DDBJ whole genome shotgun (WGS) entry which is preliminary data.</text>
</comment>
<dbReference type="EMBL" id="BJUJ01000003">
    <property type="protein sequence ID" value="GEK42936.1"/>
    <property type="molecule type" value="Genomic_DNA"/>
</dbReference>
<evidence type="ECO:0000313" key="3">
    <source>
        <dbReference type="Proteomes" id="UP000321274"/>
    </source>
</evidence>
<dbReference type="GO" id="GO:0005524">
    <property type="term" value="F:ATP binding"/>
    <property type="evidence" value="ECO:0007669"/>
    <property type="project" value="UniProtKB-KW"/>
</dbReference>
<gene>
    <name evidence="2" type="ORF">AJO04nite_01940</name>
</gene>
<sequence length="454" mass="52565">MLSIRFKGSQEFMKFIIRNIGTIGSAEIELNNLTVISGENNSGKTTISKIAYAVGQASSSFPIDYKRHQYNEFRKLYDEIAFNLTRLLRNSEEVKQYDSYQKLMSVLLDIRRSSEVTEFDLSITKELVIEIESYLEGKDEVSPNYFKRIYSILDKLHNLYDEYNYNDPIDKFIFRALKNEFINELLNKRNGAKEAYLSLEMDDFKVFEITFNNKEILSFNSEQNKLPIKDSTLIEGPYIFQLASIIHDISIRDSISRRSTKINPKIPYHVLDLCSKLDGSRGIDNINDKSDWRIETKDFYDGSIDYKLETNNFELNENELIFNVNNVSSGMKSIAILDLLCKGYFINSESILIVDEPETNLHPQWQNLYAKFLIKLANQGTRILVNTHSPYMLESLKIYSDKSNKSLGAKFYFSHKCENIIKIEDTNGNIVPIIDALSAPLYSLMEELEDVDNF</sequence>
<accession>A0AAV3WBF7</accession>
<organism evidence="2 3">
    <name type="scientific">Acinetobacter johnsonii</name>
    <dbReference type="NCBI Taxonomy" id="40214"/>
    <lineage>
        <taxon>Bacteria</taxon>
        <taxon>Pseudomonadati</taxon>
        <taxon>Pseudomonadota</taxon>
        <taxon>Gammaproteobacteria</taxon>
        <taxon>Moraxellales</taxon>
        <taxon>Moraxellaceae</taxon>
        <taxon>Acinetobacter</taxon>
    </lineage>
</organism>